<evidence type="ECO:0000256" key="3">
    <source>
        <dbReference type="ARBA" id="ARBA00022989"/>
    </source>
</evidence>
<feature type="transmembrane region" description="Helical" evidence="5">
    <location>
        <begin position="28"/>
        <end position="46"/>
    </location>
</feature>
<dbReference type="RefSeq" id="WP_188026204.1">
    <property type="nucleotide sequence ID" value="NZ_JACHGR010000004.1"/>
</dbReference>
<dbReference type="InterPro" id="IPR007300">
    <property type="entry name" value="CidB/LrgB"/>
</dbReference>
<protein>
    <submittedName>
        <fullName evidence="6">Putative murein hydrolase (TIGR00659 family)</fullName>
    </submittedName>
</protein>
<feature type="transmembrane region" description="Helical" evidence="5">
    <location>
        <begin position="141"/>
        <end position="164"/>
    </location>
</feature>
<proteinExistence type="predicted"/>
<dbReference type="PANTHER" id="PTHR30249:SF0">
    <property type="entry name" value="PLASTIDAL GLYCOLATE_GLYCERATE TRANSLOCATOR 1, CHLOROPLASTIC"/>
    <property type="match status" value="1"/>
</dbReference>
<evidence type="ECO:0000256" key="4">
    <source>
        <dbReference type="ARBA" id="ARBA00023136"/>
    </source>
</evidence>
<keyword evidence="6" id="KW-0378">Hydrolase</keyword>
<evidence type="ECO:0000256" key="5">
    <source>
        <dbReference type="SAM" id="Phobius"/>
    </source>
</evidence>
<sequence>MMFYLALPLTILLYWLTRKLYQRFPLPFINPLLIPMVVLMLILHFGKLPLQDFMDGTWIINWLLKPAVVALALPLYQQMIHIKAKIKPIMICCSISVVISILTSMLICRTMGIDEEITRSIATRSITTPLAMSVSESLGGIPSIAAAVVIMVGISGAVVGFPLLKIFGVTDPQAQGLAIGACSHAIGTAAATERGTTQGAFSSLALVVCGILTSLIAPVMFAIYGMILGIN</sequence>
<keyword evidence="4 5" id="KW-0472">Membrane</keyword>
<comment type="subcellular location">
    <subcellularLocation>
        <location evidence="1">Membrane</location>
        <topology evidence="1">Multi-pass membrane protein</topology>
    </subcellularLocation>
</comment>
<dbReference type="GO" id="GO:0016020">
    <property type="term" value="C:membrane"/>
    <property type="evidence" value="ECO:0007669"/>
    <property type="project" value="UniProtKB-SubCell"/>
</dbReference>
<reference evidence="6 7" key="1">
    <citation type="submission" date="2020-08" db="EMBL/GenBank/DDBJ databases">
        <title>Genomic Encyclopedia of Type Strains, Phase IV (KMG-IV): sequencing the most valuable type-strain genomes for metagenomic binning, comparative biology and taxonomic classification.</title>
        <authorList>
            <person name="Goeker M."/>
        </authorList>
    </citation>
    <scope>NUCLEOTIDE SEQUENCE [LARGE SCALE GENOMIC DNA]</scope>
    <source>
        <strain evidence="6 7">DSM 22975</strain>
    </source>
</reference>
<feature type="transmembrane region" description="Helical" evidence="5">
    <location>
        <begin position="58"/>
        <end position="76"/>
    </location>
</feature>
<dbReference type="Pfam" id="PF04172">
    <property type="entry name" value="LrgB"/>
    <property type="match status" value="1"/>
</dbReference>
<evidence type="ECO:0000313" key="6">
    <source>
        <dbReference type="EMBL" id="MBB6055422.1"/>
    </source>
</evidence>
<keyword evidence="7" id="KW-1185">Reference proteome</keyword>
<comment type="caution">
    <text evidence="6">The sequence shown here is derived from an EMBL/GenBank/DDBJ whole genome shotgun (WGS) entry which is preliminary data.</text>
</comment>
<dbReference type="Proteomes" id="UP000585721">
    <property type="component" value="Unassembled WGS sequence"/>
</dbReference>
<evidence type="ECO:0000256" key="2">
    <source>
        <dbReference type="ARBA" id="ARBA00022692"/>
    </source>
</evidence>
<dbReference type="EMBL" id="JACHGR010000004">
    <property type="protein sequence ID" value="MBB6055422.1"/>
    <property type="molecule type" value="Genomic_DNA"/>
</dbReference>
<keyword evidence="3 5" id="KW-1133">Transmembrane helix</keyword>
<feature type="transmembrane region" description="Helical" evidence="5">
    <location>
        <begin position="88"/>
        <end position="107"/>
    </location>
</feature>
<evidence type="ECO:0000256" key="1">
    <source>
        <dbReference type="ARBA" id="ARBA00004141"/>
    </source>
</evidence>
<organism evidence="6 7">
    <name type="scientific">Tolumonas osonensis</name>
    <dbReference type="NCBI Taxonomy" id="675874"/>
    <lineage>
        <taxon>Bacteria</taxon>
        <taxon>Pseudomonadati</taxon>
        <taxon>Pseudomonadota</taxon>
        <taxon>Gammaproteobacteria</taxon>
        <taxon>Aeromonadales</taxon>
        <taxon>Aeromonadaceae</taxon>
        <taxon>Tolumonas</taxon>
    </lineage>
</organism>
<dbReference type="AlphaFoldDB" id="A0A841GLR0"/>
<evidence type="ECO:0000313" key="7">
    <source>
        <dbReference type="Proteomes" id="UP000585721"/>
    </source>
</evidence>
<dbReference type="GO" id="GO:0016787">
    <property type="term" value="F:hydrolase activity"/>
    <property type="evidence" value="ECO:0007669"/>
    <property type="project" value="UniProtKB-KW"/>
</dbReference>
<dbReference type="PANTHER" id="PTHR30249">
    <property type="entry name" value="PUTATIVE SEROTONIN TRANSPORTER"/>
    <property type="match status" value="1"/>
</dbReference>
<name>A0A841GLR0_9GAMM</name>
<feature type="transmembrane region" description="Helical" evidence="5">
    <location>
        <begin position="204"/>
        <end position="227"/>
    </location>
</feature>
<gene>
    <name evidence="6" type="ORF">HNR75_001328</name>
</gene>
<keyword evidence="2 5" id="KW-0812">Transmembrane</keyword>
<accession>A0A841GLR0</accession>